<feature type="compositionally biased region" description="Acidic residues" evidence="1">
    <location>
        <begin position="411"/>
        <end position="428"/>
    </location>
</feature>
<dbReference type="AlphaFoldDB" id="B8MHV3"/>
<dbReference type="RefSeq" id="XP_002483667.1">
    <property type="nucleotide sequence ID" value="XM_002483622.1"/>
</dbReference>
<feature type="region of interest" description="Disordered" evidence="1">
    <location>
        <begin position="402"/>
        <end position="463"/>
    </location>
</feature>
<evidence type="ECO:0000256" key="1">
    <source>
        <dbReference type="SAM" id="MobiDB-lite"/>
    </source>
</evidence>
<evidence type="ECO:0000313" key="3">
    <source>
        <dbReference type="Proteomes" id="UP000001745"/>
    </source>
</evidence>
<dbReference type="InParanoid" id="B8MHV3"/>
<name>B8MHV3_TALSN</name>
<accession>B8MHV3</accession>
<sequence length="522" mass="60504">MIEMMNEPGPINFLADELLSLVLSFLIADTEFPDGREVVHDYAFPPYNNKRNGTNAVASRGERSDLDRYRLVCTRFMRIATPWKFRRFTLRFSSEGFRRLNELVDMQLAHHTRYFTYMVRPYYQGGDWERFLAEIARDYPSLAEIHISRLADQTLLIKNARDILSLKRALASFPSLQQIKLLRLQDKADEDIMERARRFGAAGDVKLHWEPACSRAIEALGLALMGSSCQSVRFLAPQLSPEAALGLLNAPRVTMSALGERLTCLDIYFHSASDVTALMSRLSNTFRDFFQAARNLATINVGFPADSPLNLHLEDVFHHIHWPRLRSLGIQGWRLHSSEISAIARRHKSELRELRLPYVYLLDGSRWRDVLSILHDDMERLEKLYLQHVNYASHINTEIMNGIEIPPGSTTDEDEHIDEVDHDEDPNNLDEPHQSDTDSSSVVSVHDSHSEISSETEESSYRQQHHYPYYRHNHHQRDLQSLSEQELSMLTANELGDNGIYVKREHWHIWEKWVVLSRRQFS</sequence>
<keyword evidence="3" id="KW-1185">Reference proteome</keyword>
<dbReference type="OMA" id="ACHVRYF"/>
<dbReference type="OrthoDB" id="4179303at2759"/>
<evidence type="ECO:0000313" key="2">
    <source>
        <dbReference type="EMBL" id="EED16433.1"/>
    </source>
</evidence>
<proteinExistence type="predicted"/>
<dbReference type="InterPro" id="IPR032675">
    <property type="entry name" value="LRR_dom_sf"/>
</dbReference>
<dbReference type="eggNOG" id="ENOG502S356">
    <property type="taxonomic scope" value="Eukaryota"/>
</dbReference>
<dbReference type="STRING" id="441959.B8MHV3"/>
<dbReference type="VEuPathDB" id="FungiDB:TSTA_015210"/>
<dbReference type="PhylomeDB" id="B8MHV3"/>
<dbReference type="Gene3D" id="3.80.10.10">
    <property type="entry name" value="Ribonuclease Inhibitor"/>
    <property type="match status" value="1"/>
</dbReference>
<organism evidence="2 3">
    <name type="scientific">Talaromyces stipitatus (strain ATCC 10500 / CBS 375.48 / QM 6759 / NRRL 1006)</name>
    <name type="common">Penicillium stipitatum</name>
    <dbReference type="NCBI Taxonomy" id="441959"/>
    <lineage>
        <taxon>Eukaryota</taxon>
        <taxon>Fungi</taxon>
        <taxon>Dikarya</taxon>
        <taxon>Ascomycota</taxon>
        <taxon>Pezizomycotina</taxon>
        <taxon>Eurotiomycetes</taxon>
        <taxon>Eurotiomycetidae</taxon>
        <taxon>Eurotiales</taxon>
        <taxon>Trichocomaceae</taxon>
        <taxon>Talaromyces</taxon>
        <taxon>Talaromyces sect. Talaromyces</taxon>
    </lineage>
</organism>
<dbReference type="HOGENOM" id="CLU_025951_1_0_1"/>
<protein>
    <submittedName>
        <fullName evidence="2">F-box domain protein</fullName>
    </submittedName>
</protein>
<dbReference type="EMBL" id="EQ962656">
    <property type="protein sequence ID" value="EED16433.1"/>
    <property type="molecule type" value="Genomic_DNA"/>
</dbReference>
<dbReference type="Proteomes" id="UP000001745">
    <property type="component" value="Unassembled WGS sequence"/>
</dbReference>
<dbReference type="GeneID" id="8106263"/>
<reference evidence="3" key="1">
    <citation type="journal article" date="2015" name="Genome Announc.">
        <title>Genome sequence of the AIDS-associated pathogen Penicillium marneffei (ATCC18224) and its near taxonomic relative Talaromyces stipitatus (ATCC10500).</title>
        <authorList>
            <person name="Nierman W.C."/>
            <person name="Fedorova-Abrams N.D."/>
            <person name="Andrianopoulos A."/>
        </authorList>
    </citation>
    <scope>NUCLEOTIDE SEQUENCE [LARGE SCALE GENOMIC DNA]</scope>
    <source>
        <strain evidence="3">ATCC 10500 / CBS 375.48 / QM 6759 / NRRL 1006</strain>
    </source>
</reference>
<gene>
    <name evidence="2" type="ORF">TSTA_015210</name>
</gene>